<reference evidence="3" key="1">
    <citation type="journal article" date="2022" name="Int. J. Mol. Sci.">
        <title>Draft Genome of Tanacetum Coccineum: Genomic Comparison of Closely Related Tanacetum-Family Plants.</title>
        <authorList>
            <person name="Yamashiro T."/>
            <person name="Shiraishi A."/>
            <person name="Nakayama K."/>
            <person name="Satake H."/>
        </authorList>
    </citation>
    <scope>NUCLEOTIDE SEQUENCE</scope>
</reference>
<name>A0ABQ5AT91_9ASTR</name>
<gene>
    <name evidence="3" type="ORF">Tco_0840035</name>
</gene>
<sequence>MDVKTAFLNGELDGEVYMNQPQGFIMSDDENKSDATIVEETPVFNIDESDSGDGSEPSIVVTKTQKAKSSKRKRNDEKEEEEYLK</sequence>
<organism evidence="3 4">
    <name type="scientific">Tanacetum coccineum</name>
    <dbReference type="NCBI Taxonomy" id="301880"/>
    <lineage>
        <taxon>Eukaryota</taxon>
        <taxon>Viridiplantae</taxon>
        <taxon>Streptophyta</taxon>
        <taxon>Embryophyta</taxon>
        <taxon>Tracheophyta</taxon>
        <taxon>Spermatophyta</taxon>
        <taxon>Magnoliopsida</taxon>
        <taxon>eudicotyledons</taxon>
        <taxon>Gunneridae</taxon>
        <taxon>Pentapetalae</taxon>
        <taxon>asterids</taxon>
        <taxon>campanulids</taxon>
        <taxon>Asterales</taxon>
        <taxon>Asteraceae</taxon>
        <taxon>Asteroideae</taxon>
        <taxon>Anthemideae</taxon>
        <taxon>Anthemidinae</taxon>
        <taxon>Tanacetum</taxon>
    </lineage>
</organism>
<evidence type="ECO:0000313" key="4">
    <source>
        <dbReference type="Proteomes" id="UP001151760"/>
    </source>
</evidence>
<evidence type="ECO:0000259" key="2">
    <source>
        <dbReference type="Pfam" id="PF07727"/>
    </source>
</evidence>
<evidence type="ECO:0000313" key="3">
    <source>
        <dbReference type="EMBL" id="GJT05573.1"/>
    </source>
</evidence>
<comment type="caution">
    <text evidence="3">The sequence shown here is derived from an EMBL/GenBank/DDBJ whole genome shotgun (WGS) entry which is preliminary data.</text>
</comment>
<dbReference type="Proteomes" id="UP001151760">
    <property type="component" value="Unassembled WGS sequence"/>
</dbReference>
<dbReference type="Pfam" id="PF07727">
    <property type="entry name" value="RVT_2"/>
    <property type="match status" value="1"/>
</dbReference>
<dbReference type="InterPro" id="IPR013103">
    <property type="entry name" value="RVT_2"/>
</dbReference>
<feature type="region of interest" description="Disordered" evidence="1">
    <location>
        <begin position="43"/>
        <end position="85"/>
    </location>
</feature>
<protein>
    <submittedName>
        <fullName evidence="3">Zinc finger, CCHC-type containing protein</fullName>
    </submittedName>
</protein>
<dbReference type="EMBL" id="BQNB010012598">
    <property type="protein sequence ID" value="GJT05573.1"/>
    <property type="molecule type" value="Genomic_DNA"/>
</dbReference>
<proteinExistence type="predicted"/>
<keyword evidence="4" id="KW-1185">Reference proteome</keyword>
<evidence type="ECO:0000256" key="1">
    <source>
        <dbReference type="SAM" id="MobiDB-lite"/>
    </source>
</evidence>
<accession>A0ABQ5AT91</accession>
<feature type="domain" description="Reverse transcriptase Ty1/copia-type" evidence="2">
    <location>
        <begin position="1"/>
        <end position="32"/>
    </location>
</feature>
<reference evidence="3" key="2">
    <citation type="submission" date="2022-01" db="EMBL/GenBank/DDBJ databases">
        <authorList>
            <person name="Yamashiro T."/>
            <person name="Shiraishi A."/>
            <person name="Satake H."/>
            <person name="Nakayama K."/>
        </authorList>
    </citation>
    <scope>NUCLEOTIDE SEQUENCE</scope>
</reference>